<dbReference type="GO" id="GO:0009435">
    <property type="term" value="P:NAD+ biosynthetic process"/>
    <property type="evidence" value="ECO:0007669"/>
    <property type="project" value="TreeGrafter"/>
</dbReference>
<dbReference type="AlphaFoldDB" id="A0A7S3G035"/>
<proteinExistence type="predicted"/>
<dbReference type="Gene3D" id="3.40.50.620">
    <property type="entry name" value="HUPs"/>
    <property type="match status" value="1"/>
</dbReference>
<reference evidence="3" key="1">
    <citation type="submission" date="2021-01" db="EMBL/GenBank/DDBJ databases">
        <authorList>
            <person name="Corre E."/>
            <person name="Pelletier E."/>
            <person name="Niang G."/>
            <person name="Scheremetjew M."/>
            <person name="Finn R."/>
            <person name="Kale V."/>
            <person name="Holt S."/>
            <person name="Cochrane G."/>
            <person name="Meng A."/>
            <person name="Brown T."/>
            <person name="Cohen L."/>
        </authorList>
    </citation>
    <scope>NUCLEOTIDE SEQUENCE</scope>
    <source>
        <strain evidence="3">NIES-2562</strain>
    </source>
</reference>
<evidence type="ECO:0000259" key="2">
    <source>
        <dbReference type="Pfam" id="PF01467"/>
    </source>
</evidence>
<feature type="compositionally biased region" description="Basic and acidic residues" evidence="1">
    <location>
        <begin position="237"/>
        <end position="253"/>
    </location>
</feature>
<accession>A0A7S3G035</accession>
<sequence>MRTAVIVACGSFSPPTYMHLQLFFAAKDYLKQRYERVLGVCSPVHDAYQKKDLLPSHHRVRLCQSLFEQYSWIKVDKFETEQGDFTRTALVLPQLRHNVMKRMREEGEDIKDDDVDCCLLCGTDLFNSFFIPEVWTEEDVISIQNDFGVLIIEREGEVAKIDFAKKNNPTAKLFGPVQPVTKNNLSSSLIRKLLRAGKSTRHLLSAEVEKYCLQHQFWDGIMPVTRRGDIFSSPPAESEREGEREQTVSDASHQHGDAPILVLLASLSRYTLTHARVVEELVEDFVTNTRQKPHIVCISLTHMEEESRQKVKSELEKEYENVIHSIQVDNMEAANDMISTEWQRVAKVVVPSSDVKDVVEMESFARVMRSMREGGVTKIGVSNVGGKCEHLHALREVCGDKLDVEELESEVLLSIPASMVLKREEEGKETGFLLPYPLSTSP</sequence>
<evidence type="ECO:0000313" key="3">
    <source>
        <dbReference type="EMBL" id="CAE0240773.1"/>
    </source>
</evidence>
<dbReference type="GO" id="GO:0000309">
    <property type="term" value="F:nicotinamide-nucleotide adenylyltransferase activity"/>
    <property type="evidence" value="ECO:0007669"/>
    <property type="project" value="TreeGrafter"/>
</dbReference>
<dbReference type="GO" id="GO:0004515">
    <property type="term" value="F:nicotinate-nucleotide adenylyltransferase activity"/>
    <property type="evidence" value="ECO:0007669"/>
    <property type="project" value="TreeGrafter"/>
</dbReference>
<dbReference type="PANTHER" id="PTHR12039">
    <property type="entry name" value="NICOTINAMIDE MONONUCLEOTIDE ADENYLYLTRANSFERASE"/>
    <property type="match status" value="1"/>
</dbReference>
<evidence type="ECO:0000256" key="1">
    <source>
        <dbReference type="SAM" id="MobiDB-lite"/>
    </source>
</evidence>
<dbReference type="InterPro" id="IPR014729">
    <property type="entry name" value="Rossmann-like_a/b/a_fold"/>
</dbReference>
<protein>
    <recommendedName>
        <fullName evidence="2">Cytidyltransferase-like domain-containing protein</fullName>
    </recommendedName>
</protein>
<dbReference type="InterPro" id="IPR004821">
    <property type="entry name" value="Cyt_trans-like"/>
</dbReference>
<gene>
    <name evidence="3" type="ORF">PBIL07802_LOCUS2933</name>
</gene>
<dbReference type="EMBL" id="HBIB01004942">
    <property type="protein sequence ID" value="CAE0240773.1"/>
    <property type="molecule type" value="Transcribed_RNA"/>
</dbReference>
<dbReference type="Pfam" id="PF01467">
    <property type="entry name" value="CTP_transf_like"/>
    <property type="match status" value="1"/>
</dbReference>
<dbReference type="InterPro" id="IPR051182">
    <property type="entry name" value="Euk_NMN_adenylyltrnsfrase"/>
</dbReference>
<dbReference type="PANTHER" id="PTHR12039:SF0">
    <property type="entry name" value="NICOTINAMIDE-NUCLEOTIDE ADENYLYLTRANSFERASE"/>
    <property type="match status" value="1"/>
</dbReference>
<feature type="domain" description="Cytidyltransferase-like" evidence="2">
    <location>
        <begin position="7"/>
        <end position="192"/>
    </location>
</feature>
<feature type="region of interest" description="Disordered" evidence="1">
    <location>
        <begin position="229"/>
        <end position="253"/>
    </location>
</feature>
<name>A0A7S3G035_9EUKA</name>
<organism evidence="3">
    <name type="scientific">Palpitomonas bilix</name>
    <dbReference type="NCBI Taxonomy" id="652834"/>
    <lineage>
        <taxon>Eukaryota</taxon>
        <taxon>Eukaryota incertae sedis</taxon>
    </lineage>
</organism>
<dbReference type="SUPFAM" id="SSF52374">
    <property type="entry name" value="Nucleotidylyl transferase"/>
    <property type="match status" value="1"/>
</dbReference>